<gene>
    <name evidence="2" type="ORF">GN330_10875</name>
</gene>
<reference evidence="2 3" key="1">
    <citation type="submission" date="2019-12" db="EMBL/GenBank/DDBJ databases">
        <title>Nitratireductor arenosus sp. nov., Isolated from sea sand, Jeju island, South Korea.</title>
        <authorList>
            <person name="Kim W."/>
        </authorList>
    </citation>
    <scope>NUCLEOTIDE SEQUENCE [LARGE SCALE GENOMIC DNA]</scope>
    <source>
        <strain evidence="2 3">CAU 1489</strain>
    </source>
</reference>
<dbReference type="EMBL" id="WPHG01000002">
    <property type="protein sequence ID" value="MVA97747.1"/>
    <property type="molecule type" value="Genomic_DNA"/>
</dbReference>
<organism evidence="2 3">
    <name type="scientific">Nitratireductor arenosus</name>
    <dbReference type="NCBI Taxonomy" id="2682096"/>
    <lineage>
        <taxon>Bacteria</taxon>
        <taxon>Pseudomonadati</taxon>
        <taxon>Pseudomonadota</taxon>
        <taxon>Alphaproteobacteria</taxon>
        <taxon>Hyphomicrobiales</taxon>
        <taxon>Phyllobacteriaceae</taxon>
        <taxon>Nitratireductor</taxon>
    </lineage>
</organism>
<proteinExistence type="predicted"/>
<name>A0A844QFA1_9HYPH</name>
<dbReference type="Proteomes" id="UP000463224">
    <property type="component" value="Unassembled WGS sequence"/>
</dbReference>
<protein>
    <submittedName>
        <fullName evidence="2">6-hydroxynicotinate reductase</fullName>
    </submittedName>
</protein>
<evidence type="ECO:0000313" key="3">
    <source>
        <dbReference type="Proteomes" id="UP000463224"/>
    </source>
</evidence>
<dbReference type="AlphaFoldDB" id="A0A844QFA1"/>
<sequence>MSELSERFEPSPERPDASGEKIRCDACPVMCYIADGRTGACDRYGNVGGKIVRTDPLTILHHAAEEGTPLVPFLDPEEPWDGELVNTGRRFVSAIGAGTTYPDYKPAPFIVSQEVEGVDLVTVVTEGIFSYCGVKVKIDTDRHIGPETATVRAKGEPVGHVTTAEYGSQMLSLGGVRHLTGGSKAEGRVTCDTLLALCNRQPVELTIDDGATLVVEAGKAPVIDGRQEQRMRVGCGSATIGMFASQWRDLVDEVVVVDDHITGVVSEHQAGKVLGWPDTGIKIIGRRSTPGRYFKVSEPGLGWGGTTIADPLEILGPFNARKGARPGLSLLMVSTTGEQFAYYELDQHLKPVTKPFPDRLKKSVDLIEDNCEPALCTVLFMGGAGGSLRAGVTENPVNLTRSVQGLNTYVTCGGAPVYVWPGGGITIMVDVTRMPQNAFGYVPTPALVAPVEFTLRRDDYIRLGGYADEIRSVDDILARGGAYHNPRRDTPAPRGNPWPPLRQRRRERR</sequence>
<comment type="caution">
    <text evidence="2">The sequence shown here is derived from an EMBL/GenBank/DDBJ whole genome shotgun (WGS) entry which is preliminary data.</text>
</comment>
<dbReference type="RefSeq" id="WP_156712671.1">
    <property type="nucleotide sequence ID" value="NZ_WPHG01000002.1"/>
</dbReference>
<accession>A0A844QFA1</accession>
<feature type="region of interest" description="Disordered" evidence="1">
    <location>
        <begin position="481"/>
        <end position="509"/>
    </location>
</feature>
<evidence type="ECO:0000256" key="1">
    <source>
        <dbReference type="SAM" id="MobiDB-lite"/>
    </source>
</evidence>
<keyword evidence="3" id="KW-1185">Reference proteome</keyword>
<evidence type="ECO:0000313" key="2">
    <source>
        <dbReference type="EMBL" id="MVA97747.1"/>
    </source>
</evidence>